<proteinExistence type="predicted"/>
<comment type="caution">
    <text evidence="1">The sequence shown here is derived from an EMBL/GenBank/DDBJ whole genome shotgun (WGS) entry which is preliminary data.</text>
</comment>
<dbReference type="EMBL" id="JAPDGR010001928">
    <property type="protein sequence ID" value="KAJ2978636.1"/>
    <property type="molecule type" value="Genomic_DNA"/>
</dbReference>
<gene>
    <name evidence="1" type="ORF">NUW58_g7437</name>
</gene>
<evidence type="ECO:0000313" key="1">
    <source>
        <dbReference type="EMBL" id="KAJ2978636.1"/>
    </source>
</evidence>
<reference evidence="1" key="1">
    <citation type="submission" date="2022-10" db="EMBL/GenBank/DDBJ databases">
        <title>Genome Sequence of Xylaria curta.</title>
        <authorList>
            <person name="Buettner E."/>
        </authorList>
    </citation>
    <scope>NUCLEOTIDE SEQUENCE</scope>
    <source>
        <strain evidence="1">Babe10</strain>
    </source>
</reference>
<keyword evidence="2" id="KW-1185">Reference proteome</keyword>
<evidence type="ECO:0000313" key="2">
    <source>
        <dbReference type="Proteomes" id="UP001143856"/>
    </source>
</evidence>
<sequence>MADHATITSSQTSPQYTGLRLLFEDLLINYSYNGAEFWILASMDVSDLLTSYDLENSVEGKVLWQLDDLGSQEPSEENFNRVFQIRDEFAKVVGNACITLMLNLAPTTPLPEVRTLHDYMYPETHYLRVITEDGQLVGHKLHDYAPPPQYPPIPDEELKALDLDTDLPTFNASQVVLRKRFQSCIWEVDVEGELMVCKASFQRHFWNSLSDELLTYQKIRRAGDGLLVPKLKVNVIEGIVKSHEGVVGILISLIPKKHHSLRTLLQHIDHGTVSEAAASPALKKKWAGQIKHTLARLHGLGILWRDIKIDNVIIDDNDDAIVHDFGGGNTLGWVDEGKHGTVEGDLQGLEKILKILGNEMGYPVYVPQGQD</sequence>
<organism evidence="1 2">
    <name type="scientific">Xylaria curta</name>
    <dbReference type="NCBI Taxonomy" id="42375"/>
    <lineage>
        <taxon>Eukaryota</taxon>
        <taxon>Fungi</taxon>
        <taxon>Dikarya</taxon>
        <taxon>Ascomycota</taxon>
        <taxon>Pezizomycotina</taxon>
        <taxon>Sordariomycetes</taxon>
        <taxon>Xylariomycetidae</taxon>
        <taxon>Xylariales</taxon>
        <taxon>Xylariaceae</taxon>
        <taxon>Xylaria</taxon>
    </lineage>
</organism>
<dbReference type="Proteomes" id="UP001143856">
    <property type="component" value="Unassembled WGS sequence"/>
</dbReference>
<name>A0ACC1NJ52_9PEZI</name>
<accession>A0ACC1NJ52</accession>
<protein>
    <submittedName>
        <fullName evidence="1">Uncharacterized protein</fullName>
    </submittedName>
</protein>